<comment type="caution">
    <text evidence="10">The sequence shown here is derived from an EMBL/GenBank/DDBJ whole genome shotgun (WGS) entry which is preliminary data.</text>
</comment>
<name>A0AAD9GFJ0_BABDI</name>
<evidence type="ECO:0000256" key="6">
    <source>
        <dbReference type="ARBA" id="ARBA00022679"/>
    </source>
</evidence>
<dbReference type="GO" id="GO:0004069">
    <property type="term" value="F:L-aspartate:2-oxoglutarate aminotransferase activity"/>
    <property type="evidence" value="ECO:0007669"/>
    <property type="project" value="UniProtKB-EC"/>
</dbReference>
<comment type="similarity">
    <text evidence="2">Belongs to the class-I pyridoxal-phosphate-dependent aminotransferase family.</text>
</comment>
<dbReference type="Pfam" id="PF00155">
    <property type="entry name" value="Aminotran_1_2"/>
    <property type="match status" value="1"/>
</dbReference>
<accession>A0AAD9GFJ0</accession>
<dbReference type="PANTHER" id="PTHR11879">
    <property type="entry name" value="ASPARTATE AMINOTRANSFERASE"/>
    <property type="match status" value="1"/>
</dbReference>
<dbReference type="AlphaFoldDB" id="A0AAD9GFJ0"/>
<keyword evidence="11" id="KW-1185">Reference proteome</keyword>
<evidence type="ECO:0000256" key="4">
    <source>
        <dbReference type="ARBA" id="ARBA00012753"/>
    </source>
</evidence>
<evidence type="ECO:0000256" key="5">
    <source>
        <dbReference type="ARBA" id="ARBA00022576"/>
    </source>
</evidence>
<dbReference type="InterPro" id="IPR015422">
    <property type="entry name" value="PyrdxlP-dep_Trfase_small"/>
</dbReference>
<dbReference type="Gene3D" id="3.40.640.10">
    <property type="entry name" value="Type I PLP-dependent aspartate aminotransferase-like (Major domain)"/>
    <property type="match status" value="1"/>
</dbReference>
<evidence type="ECO:0000313" key="10">
    <source>
        <dbReference type="EMBL" id="KAK1937453.1"/>
    </source>
</evidence>
<dbReference type="InterPro" id="IPR015421">
    <property type="entry name" value="PyrdxlP-dep_Trfase_major"/>
</dbReference>
<dbReference type="InterPro" id="IPR000796">
    <property type="entry name" value="Asp_trans"/>
</dbReference>
<dbReference type="GO" id="GO:0005739">
    <property type="term" value="C:mitochondrion"/>
    <property type="evidence" value="ECO:0007669"/>
    <property type="project" value="TreeGrafter"/>
</dbReference>
<evidence type="ECO:0000256" key="8">
    <source>
        <dbReference type="ARBA" id="ARBA00030923"/>
    </source>
</evidence>
<reference evidence="10" key="1">
    <citation type="journal article" date="2014" name="Nucleic Acids Res.">
        <title>The evolutionary dynamics of variant antigen genes in Babesia reveal a history of genomic innovation underlying host-parasite interaction.</title>
        <authorList>
            <person name="Jackson A.P."/>
            <person name="Otto T.D."/>
            <person name="Darby A."/>
            <person name="Ramaprasad A."/>
            <person name="Xia D."/>
            <person name="Echaide I.E."/>
            <person name="Farber M."/>
            <person name="Gahlot S."/>
            <person name="Gamble J."/>
            <person name="Gupta D."/>
            <person name="Gupta Y."/>
            <person name="Jackson L."/>
            <person name="Malandrin L."/>
            <person name="Malas T.B."/>
            <person name="Moussa E."/>
            <person name="Nair M."/>
            <person name="Reid A.J."/>
            <person name="Sanders M."/>
            <person name="Sharma J."/>
            <person name="Tracey A."/>
            <person name="Quail M.A."/>
            <person name="Weir W."/>
            <person name="Wastling J.M."/>
            <person name="Hall N."/>
            <person name="Willadsen P."/>
            <person name="Lingelbach K."/>
            <person name="Shiels B."/>
            <person name="Tait A."/>
            <person name="Berriman M."/>
            <person name="Allred D.R."/>
            <person name="Pain A."/>
        </authorList>
    </citation>
    <scope>NUCLEOTIDE SEQUENCE</scope>
    <source>
        <strain evidence="10">1802A</strain>
    </source>
</reference>
<evidence type="ECO:0000256" key="3">
    <source>
        <dbReference type="ARBA" id="ARBA00011738"/>
    </source>
</evidence>
<dbReference type="InterPro" id="IPR015424">
    <property type="entry name" value="PyrdxlP-dep_Trfase"/>
</dbReference>
<dbReference type="EC" id="2.6.1.1" evidence="4"/>
<keyword evidence="5 10" id="KW-0032">Aminotransferase</keyword>
<evidence type="ECO:0000256" key="7">
    <source>
        <dbReference type="ARBA" id="ARBA00022898"/>
    </source>
</evidence>
<dbReference type="PRINTS" id="PR00799">
    <property type="entry name" value="TRANSAMINASE"/>
</dbReference>
<keyword evidence="7" id="KW-0663">Pyridoxal phosphate</keyword>
<gene>
    <name evidence="10" type="ORF">X943_001974</name>
</gene>
<dbReference type="CDD" id="cd00609">
    <property type="entry name" value="AAT_like"/>
    <property type="match status" value="1"/>
</dbReference>
<dbReference type="GO" id="GO:0030170">
    <property type="term" value="F:pyridoxal phosphate binding"/>
    <property type="evidence" value="ECO:0007669"/>
    <property type="project" value="InterPro"/>
</dbReference>
<comment type="cofactor">
    <cofactor evidence="1">
        <name>pyridoxal 5'-phosphate</name>
        <dbReference type="ChEBI" id="CHEBI:597326"/>
    </cofactor>
</comment>
<dbReference type="InterPro" id="IPR004839">
    <property type="entry name" value="Aminotransferase_I/II_large"/>
</dbReference>
<dbReference type="Proteomes" id="UP001195914">
    <property type="component" value="Unassembled WGS sequence"/>
</dbReference>
<dbReference type="FunFam" id="3.90.1150.10:FF:000001">
    <property type="entry name" value="Aspartate aminotransferase"/>
    <property type="match status" value="1"/>
</dbReference>
<comment type="subunit">
    <text evidence="3">Homodimer.</text>
</comment>
<evidence type="ECO:0000256" key="1">
    <source>
        <dbReference type="ARBA" id="ARBA00001933"/>
    </source>
</evidence>
<evidence type="ECO:0000259" key="9">
    <source>
        <dbReference type="Pfam" id="PF00155"/>
    </source>
</evidence>
<reference evidence="10" key="2">
    <citation type="submission" date="2021-05" db="EMBL/GenBank/DDBJ databases">
        <authorList>
            <person name="Pain A."/>
        </authorList>
    </citation>
    <scope>NUCLEOTIDE SEQUENCE</scope>
    <source>
        <strain evidence="10">1802A</strain>
    </source>
</reference>
<dbReference type="EMBL" id="JAHBMH010000033">
    <property type="protein sequence ID" value="KAK1937453.1"/>
    <property type="molecule type" value="Genomic_DNA"/>
</dbReference>
<evidence type="ECO:0000256" key="2">
    <source>
        <dbReference type="ARBA" id="ARBA00007441"/>
    </source>
</evidence>
<evidence type="ECO:0000313" key="11">
    <source>
        <dbReference type="Proteomes" id="UP001195914"/>
    </source>
</evidence>
<keyword evidence="6" id="KW-0808">Transferase</keyword>
<dbReference type="GO" id="GO:0006520">
    <property type="term" value="P:amino acid metabolic process"/>
    <property type="evidence" value="ECO:0007669"/>
    <property type="project" value="InterPro"/>
</dbReference>
<feature type="domain" description="Aminotransferase class I/classII large" evidence="9">
    <location>
        <begin position="29"/>
        <end position="405"/>
    </location>
</feature>
<dbReference type="Gene3D" id="3.90.1150.10">
    <property type="entry name" value="Aspartate Aminotransferase, domain 1"/>
    <property type="match status" value="1"/>
</dbReference>
<dbReference type="PANTHER" id="PTHR11879:SF22">
    <property type="entry name" value="ASPARTATE AMINOTRANSFERASE, MITOCHONDRIAL"/>
    <property type="match status" value="1"/>
</dbReference>
<dbReference type="SUPFAM" id="SSF53383">
    <property type="entry name" value="PLP-dependent transferases"/>
    <property type="match status" value="1"/>
</dbReference>
<organism evidence="10 11">
    <name type="scientific">Babesia divergens</name>
    <dbReference type="NCBI Taxonomy" id="32595"/>
    <lineage>
        <taxon>Eukaryota</taxon>
        <taxon>Sar</taxon>
        <taxon>Alveolata</taxon>
        <taxon>Apicomplexa</taxon>
        <taxon>Aconoidasida</taxon>
        <taxon>Piroplasmida</taxon>
        <taxon>Babesiidae</taxon>
        <taxon>Babesia</taxon>
    </lineage>
</organism>
<proteinExistence type="inferred from homology"/>
<protein>
    <recommendedName>
        <fullName evidence="4">aspartate transaminase</fullName>
        <ecNumber evidence="4">2.6.1.1</ecNumber>
    </recommendedName>
    <alternativeName>
        <fullName evidence="8">Transaminase A</fullName>
    </alternativeName>
</protein>
<sequence>MSIFHYLCDLPQDANFGMAARAKADTHPKKIDLSLGTYRDDHGQPRLLRQAAVRLAKQQMAADERELEEYLPLEGHEKFAQEARDLLFLGEDNKDRYAELCERICSYHCGSCINALYSAMVLYRENMPLAKKAYASDPCYANYERMCLTAGFEFGMHPYFTSVEKGIDFEEMIEALKTYEKGSLIILQASCHNPTGFDLTPEQWVKVRDVLFEKELIPLIDIAYQGLGSGDMKRDSLVVRIFLEKDMDFFVAQSFSKNMSLYSARVGVLHCVYKSDYINKRHMLMRNLTLMSRARFGSAERHGPEIAYRLMSDPSLRKMWLDELQAMTRRLIKMRQELRNRLEAKKVKGTWKHITEQIGMFAYLGISQEAVERLQEEFHIYMMLDGRISIAGLNPDNIDYFVDALCSVLGQQH</sequence>